<evidence type="ECO:0000256" key="3">
    <source>
        <dbReference type="ARBA" id="ARBA00023242"/>
    </source>
</evidence>
<dbReference type="SMART" id="SM00879">
    <property type="entry name" value="Brix"/>
    <property type="match status" value="1"/>
</dbReference>
<evidence type="ECO:0000256" key="4">
    <source>
        <dbReference type="RuleBase" id="RU367086"/>
    </source>
</evidence>
<dbReference type="Pfam" id="PF04427">
    <property type="entry name" value="Brix"/>
    <property type="match status" value="1"/>
</dbReference>
<evidence type="ECO:0000256" key="5">
    <source>
        <dbReference type="SAM" id="MobiDB-lite"/>
    </source>
</evidence>
<accession>A0ABR3ZUP1</accession>
<dbReference type="EMBL" id="JBEFKJ010000048">
    <property type="protein sequence ID" value="KAL2036835.1"/>
    <property type="molecule type" value="Genomic_DNA"/>
</dbReference>
<name>A0ABR3ZUP1_9LECA</name>
<evidence type="ECO:0000259" key="6">
    <source>
        <dbReference type="PROSITE" id="PS50833"/>
    </source>
</evidence>
<feature type="domain" description="Brix" evidence="6">
    <location>
        <begin position="28"/>
        <end position="242"/>
    </location>
</feature>
<dbReference type="Proteomes" id="UP001590950">
    <property type="component" value="Unassembled WGS sequence"/>
</dbReference>
<evidence type="ECO:0000313" key="8">
    <source>
        <dbReference type="Proteomes" id="UP001590950"/>
    </source>
</evidence>
<reference evidence="7 8" key="1">
    <citation type="submission" date="2024-09" db="EMBL/GenBank/DDBJ databases">
        <title>Rethinking Asexuality: The Enigmatic Case of Functional Sexual Genes in Lepraria (Stereocaulaceae).</title>
        <authorList>
            <person name="Doellman M."/>
            <person name="Sun Y."/>
            <person name="Barcenas-Pena A."/>
            <person name="Lumbsch H.T."/>
            <person name="Grewe F."/>
        </authorList>
    </citation>
    <scope>NUCLEOTIDE SEQUENCE [LARGE SCALE GENOMIC DNA]</scope>
    <source>
        <strain evidence="7 8">Mercado 3170</strain>
    </source>
</reference>
<sequence>MLRQIKPKNARSKRALAKQEPLDVENPKTTLLLRGTSSSSLVNDLLADLHSLKRPHSIKFTKKNDIHPFEDASSLEFFSQKNDASLIVFGNNSKKRPHTLTFIRCFSGTVLDMLELHVVQETARTLQQFRGEKCKVGVKPLLSFSGVQFESPTPNAYTQAKNLFTDFFRGQETTSVDVEGLQLLISFFAGEDGADGQKAQIQMRCWRIITKRSGQKLPRVEVEEMGPRIDFRVGRVKEAEEGMWKESLKKAKGTEPRVKKNVETDIVGDKVGRIHLGRQDLSELQTRKMKGLKRGRDTDGEENMLELEDVISQDEDEEEDGGLELKRQKIA</sequence>
<dbReference type="PROSITE" id="PS50833">
    <property type="entry name" value="BRIX"/>
    <property type="match status" value="1"/>
</dbReference>
<evidence type="ECO:0000256" key="1">
    <source>
        <dbReference type="ARBA" id="ARBA00004604"/>
    </source>
</evidence>
<dbReference type="InterPro" id="IPR007109">
    <property type="entry name" value="Brix"/>
</dbReference>
<gene>
    <name evidence="7" type="ORF">N7G274_010378</name>
</gene>
<feature type="region of interest" description="Disordered" evidence="5">
    <location>
        <begin position="308"/>
        <end position="331"/>
    </location>
</feature>
<dbReference type="PANTHER" id="PTHR12728">
    <property type="entry name" value="BRIX DOMAIN CONTAINING PROTEIN"/>
    <property type="match status" value="1"/>
</dbReference>
<comment type="subcellular location">
    <subcellularLocation>
        <location evidence="1 4">Nucleus</location>
        <location evidence="1 4">Nucleolus</location>
    </subcellularLocation>
</comment>
<organism evidence="7 8">
    <name type="scientific">Stereocaulon virgatum</name>
    <dbReference type="NCBI Taxonomy" id="373712"/>
    <lineage>
        <taxon>Eukaryota</taxon>
        <taxon>Fungi</taxon>
        <taxon>Dikarya</taxon>
        <taxon>Ascomycota</taxon>
        <taxon>Pezizomycotina</taxon>
        <taxon>Lecanoromycetes</taxon>
        <taxon>OSLEUM clade</taxon>
        <taxon>Lecanoromycetidae</taxon>
        <taxon>Lecanorales</taxon>
        <taxon>Lecanorineae</taxon>
        <taxon>Stereocaulaceae</taxon>
        <taxon>Stereocaulon</taxon>
    </lineage>
</organism>
<feature type="compositionally biased region" description="Acidic residues" evidence="5">
    <location>
        <begin position="308"/>
        <end position="322"/>
    </location>
</feature>
<evidence type="ECO:0000313" key="7">
    <source>
        <dbReference type="EMBL" id="KAL2036835.1"/>
    </source>
</evidence>
<keyword evidence="3 4" id="KW-0539">Nucleus</keyword>
<keyword evidence="8" id="KW-1185">Reference proteome</keyword>
<protein>
    <recommendedName>
        <fullName evidence="4">Ribosome production factor 2 homolog</fullName>
    </recommendedName>
    <alternativeName>
        <fullName evidence="4">Ribosome biogenesis protein RPF2 homolog</fullName>
    </alternativeName>
</protein>
<evidence type="ECO:0000256" key="2">
    <source>
        <dbReference type="ARBA" id="ARBA00010782"/>
    </source>
</evidence>
<feature type="compositionally biased region" description="Basic residues" evidence="5">
    <location>
        <begin position="1"/>
        <end position="16"/>
    </location>
</feature>
<comment type="similarity">
    <text evidence="2 4">Belongs to the RPF2 family.</text>
</comment>
<dbReference type="PANTHER" id="PTHR12728:SF0">
    <property type="entry name" value="RIBOSOME PRODUCTION FACTOR 2 HOMOLOG"/>
    <property type="match status" value="1"/>
</dbReference>
<comment type="caution">
    <text evidence="7">The sequence shown here is derived from an EMBL/GenBank/DDBJ whole genome shotgun (WGS) entry which is preliminary data.</text>
</comment>
<dbReference type="InterPro" id="IPR039770">
    <property type="entry name" value="Rpf2"/>
</dbReference>
<feature type="region of interest" description="Disordered" evidence="5">
    <location>
        <begin position="1"/>
        <end position="21"/>
    </location>
</feature>
<proteinExistence type="inferred from homology"/>